<organism evidence="8 9">
    <name type="scientific">Natrinema salaciae</name>
    <dbReference type="NCBI Taxonomy" id="1186196"/>
    <lineage>
        <taxon>Archaea</taxon>
        <taxon>Methanobacteriati</taxon>
        <taxon>Methanobacteriota</taxon>
        <taxon>Stenosarchaea group</taxon>
        <taxon>Halobacteria</taxon>
        <taxon>Halobacteriales</taxon>
        <taxon>Natrialbaceae</taxon>
        <taxon>Natrinema</taxon>
    </lineage>
</organism>
<evidence type="ECO:0000313" key="9">
    <source>
        <dbReference type="Proteomes" id="UP000199114"/>
    </source>
</evidence>
<evidence type="ECO:0000256" key="2">
    <source>
        <dbReference type="ARBA" id="ARBA00023002"/>
    </source>
</evidence>
<keyword evidence="2 4" id="KW-0560">Oxidoreductase</keyword>
<comment type="similarity">
    <text evidence="1 4">Belongs to the D-isomer specific 2-hydroxyacid dehydrogenase family.</text>
</comment>
<reference evidence="9" key="1">
    <citation type="submission" date="2016-10" db="EMBL/GenBank/DDBJ databases">
        <authorList>
            <person name="Varghese N."/>
            <person name="Submissions S."/>
        </authorList>
    </citation>
    <scope>NUCLEOTIDE SEQUENCE [LARGE SCALE GENOMIC DNA]</scope>
    <source>
        <strain evidence="9">DSM 25055</strain>
    </source>
</reference>
<dbReference type="InterPro" id="IPR006139">
    <property type="entry name" value="D-isomer_2_OHA_DH_cat_dom"/>
</dbReference>
<dbReference type="CDD" id="cd12173">
    <property type="entry name" value="PGDH_4"/>
    <property type="match status" value="1"/>
</dbReference>
<dbReference type="STRING" id="1186196.SAMN04489841_0757"/>
<gene>
    <name evidence="8" type="ORF">SAMN04489841_0757</name>
</gene>
<evidence type="ECO:0000259" key="7">
    <source>
        <dbReference type="Pfam" id="PF02826"/>
    </source>
</evidence>
<proteinExistence type="inferred from homology"/>
<dbReference type="PANTHER" id="PTHR42789">
    <property type="entry name" value="D-ISOMER SPECIFIC 2-HYDROXYACID DEHYDROGENASE FAMILY PROTEIN (AFU_ORTHOLOGUE AFUA_6G10090)"/>
    <property type="match status" value="1"/>
</dbReference>
<evidence type="ECO:0000256" key="1">
    <source>
        <dbReference type="ARBA" id="ARBA00005854"/>
    </source>
</evidence>
<dbReference type="Pfam" id="PF02826">
    <property type="entry name" value="2-Hacid_dh_C"/>
    <property type="match status" value="1"/>
</dbReference>
<evidence type="ECO:0000256" key="5">
    <source>
        <dbReference type="SAM" id="MobiDB-lite"/>
    </source>
</evidence>
<dbReference type="Proteomes" id="UP000199114">
    <property type="component" value="Unassembled WGS sequence"/>
</dbReference>
<protein>
    <submittedName>
        <fullName evidence="8">D-3-phosphoglycerate dehydrogenase</fullName>
    </submittedName>
</protein>
<dbReference type="SUPFAM" id="SSF52283">
    <property type="entry name" value="Formate/glycerate dehydrogenase catalytic domain-like"/>
    <property type="match status" value="1"/>
</dbReference>
<keyword evidence="9" id="KW-1185">Reference proteome</keyword>
<dbReference type="AlphaFoldDB" id="A0A1H9BI68"/>
<dbReference type="GO" id="GO:0016616">
    <property type="term" value="F:oxidoreductase activity, acting on the CH-OH group of donors, NAD or NADP as acceptor"/>
    <property type="evidence" value="ECO:0007669"/>
    <property type="project" value="InterPro"/>
</dbReference>
<dbReference type="PANTHER" id="PTHR42789:SF1">
    <property type="entry name" value="D-ISOMER SPECIFIC 2-HYDROXYACID DEHYDROGENASE FAMILY PROTEIN (AFU_ORTHOLOGUE AFUA_6G10090)"/>
    <property type="match status" value="1"/>
</dbReference>
<evidence type="ECO:0000256" key="3">
    <source>
        <dbReference type="ARBA" id="ARBA00023027"/>
    </source>
</evidence>
<dbReference type="InterPro" id="IPR036291">
    <property type="entry name" value="NAD(P)-bd_dom_sf"/>
</dbReference>
<evidence type="ECO:0000259" key="6">
    <source>
        <dbReference type="Pfam" id="PF00389"/>
    </source>
</evidence>
<dbReference type="Gene3D" id="3.40.50.720">
    <property type="entry name" value="NAD(P)-binding Rossmann-like Domain"/>
    <property type="match status" value="2"/>
</dbReference>
<evidence type="ECO:0000256" key="4">
    <source>
        <dbReference type="RuleBase" id="RU003719"/>
    </source>
</evidence>
<dbReference type="InterPro" id="IPR050857">
    <property type="entry name" value="D-2-hydroxyacid_DH"/>
</dbReference>
<keyword evidence="3" id="KW-0520">NAD</keyword>
<feature type="region of interest" description="Disordered" evidence="5">
    <location>
        <begin position="302"/>
        <end position="321"/>
    </location>
</feature>
<accession>A0A1H9BI68</accession>
<feature type="domain" description="D-isomer specific 2-hydroxyacid dehydrogenase catalytic" evidence="6">
    <location>
        <begin position="13"/>
        <end position="316"/>
    </location>
</feature>
<dbReference type="OrthoDB" id="34275at2157"/>
<dbReference type="InterPro" id="IPR006140">
    <property type="entry name" value="D-isomer_DH_NAD-bd"/>
</dbReference>
<feature type="domain" description="D-isomer specific 2-hydroxyacid dehydrogenase NAD-binding" evidence="7">
    <location>
        <begin position="109"/>
        <end position="284"/>
    </location>
</feature>
<dbReference type="SUPFAM" id="SSF51735">
    <property type="entry name" value="NAD(P)-binding Rossmann-fold domains"/>
    <property type="match status" value="1"/>
</dbReference>
<dbReference type="EMBL" id="FOFD01000001">
    <property type="protein sequence ID" value="SEP88666.1"/>
    <property type="molecule type" value="Genomic_DNA"/>
</dbReference>
<evidence type="ECO:0000313" key="8">
    <source>
        <dbReference type="EMBL" id="SEP88666.1"/>
    </source>
</evidence>
<dbReference type="Pfam" id="PF00389">
    <property type="entry name" value="2-Hacid_dh"/>
    <property type="match status" value="1"/>
</dbReference>
<dbReference type="RefSeq" id="WP_090613590.1">
    <property type="nucleotide sequence ID" value="NZ_FOFD01000001.1"/>
</dbReference>
<sequence length="321" mass="34484">MAENEWTVLLPAEIHPAGPESIADIATTVSRDEYETREQLLADADRFDAVITRIEPIDREFIDEASRLRIIAKHGVGYDNIDIDAATENGVLVSNTPGVNSCAVAEHAITLLLAVRRELLRADRAVRAGRGDGYEVVTDEFGTDTVGLYGYGDIGSEVASLCSGLGMDCLVYDPYVDGSELSNYATNVDTTATLFERSDAVSVHAPLTAETRRDISRRELELLSPSGILINTARAEIVDRNALVSSLETGSIAGVGLDVFADGPPSQDHPLFEYENVVLTPHIGAQTTDALTQMSVESATDVRSAYDGRVPETSLNSGEVP</sequence>
<dbReference type="GO" id="GO:0051287">
    <property type="term" value="F:NAD binding"/>
    <property type="evidence" value="ECO:0007669"/>
    <property type="project" value="InterPro"/>
</dbReference>
<name>A0A1H9BI68_9EURY</name>